<dbReference type="CDD" id="cd24013">
    <property type="entry name" value="ASKHA_ATPase_BT3980-like"/>
    <property type="match status" value="1"/>
</dbReference>
<dbReference type="Gene3D" id="3.30.420.250">
    <property type="match status" value="1"/>
</dbReference>
<name>A0A1H3YJX5_9FLAO</name>
<dbReference type="RefSeq" id="WP_093240668.1">
    <property type="nucleotide sequence ID" value="NZ_FNQF01000003.1"/>
</dbReference>
<evidence type="ECO:0000313" key="1">
    <source>
        <dbReference type="EMBL" id="SEA11248.1"/>
    </source>
</evidence>
<proteinExistence type="predicted"/>
<gene>
    <name evidence="1" type="ORF">SAMN05421540_103156</name>
</gene>
<dbReference type="Gene3D" id="3.30.420.260">
    <property type="match status" value="1"/>
</dbReference>
<reference evidence="1 2" key="1">
    <citation type="submission" date="2016-10" db="EMBL/GenBank/DDBJ databases">
        <authorList>
            <person name="de Groot N.N."/>
        </authorList>
    </citation>
    <scope>NUCLEOTIDE SEQUENCE [LARGE SCALE GENOMIC DNA]</scope>
    <source>
        <strain evidence="1 2">DSM 23581</strain>
    </source>
</reference>
<sequence length="270" mass="31859">MAITTNIYSSKSFKKLSILLSQDGLSFLYLDEDNNLVNEVYQSYRSEDSLPLEAEKLIDEEFKKFDNFNFEINLIYQNIDYAITPSDLIKNYNMSDYIKYNVQLYEGDNYSKDLIGFHDISTLFIPFANINNKLLEAFGEFKHEHQTSRYLKILGTSGYDHPHCYCFINHNQVDIVIISANKLELFNTFTAENVEDAIYAILYCLEVNAFDRSEIFLKLINFEISYTEKDFAHYLDYYIKNFEFKNMITSKYANYNNNPHLHNHLFINSL</sequence>
<dbReference type="EMBL" id="FNQF01000003">
    <property type="protein sequence ID" value="SEA11248.1"/>
    <property type="molecule type" value="Genomic_DNA"/>
</dbReference>
<keyword evidence="2" id="KW-1185">Reference proteome</keyword>
<accession>A0A1H3YJX5</accession>
<dbReference type="AlphaFoldDB" id="A0A1H3YJX5"/>
<evidence type="ECO:0008006" key="3">
    <source>
        <dbReference type="Google" id="ProtNLM"/>
    </source>
</evidence>
<dbReference type="STRING" id="908615.SAMN05421540_103156"/>
<dbReference type="Pfam" id="PF12864">
    <property type="entry name" value="DUF3822"/>
    <property type="match status" value="1"/>
</dbReference>
<dbReference type="Proteomes" id="UP000198820">
    <property type="component" value="Unassembled WGS sequence"/>
</dbReference>
<protein>
    <recommendedName>
        <fullName evidence="3">DUF3822 domain-containing protein</fullName>
    </recommendedName>
</protein>
<dbReference type="InterPro" id="IPR024213">
    <property type="entry name" value="DUF3822"/>
</dbReference>
<organism evidence="1 2">
    <name type="scientific">Psychroflexus halocasei</name>
    <dbReference type="NCBI Taxonomy" id="908615"/>
    <lineage>
        <taxon>Bacteria</taxon>
        <taxon>Pseudomonadati</taxon>
        <taxon>Bacteroidota</taxon>
        <taxon>Flavobacteriia</taxon>
        <taxon>Flavobacteriales</taxon>
        <taxon>Flavobacteriaceae</taxon>
        <taxon>Psychroflexus</taxon>
    </lineage>
</organism>
<evidence type="ECO:0000313" key="2">
    <source>
        <dbReference type="Proteomes" id="UP000198820"/>
    </source>
</evidence>